<evidence type="ECO:0000256" key="1">
    <source>
        <dbReference type="SAM" id="SignalP"/>
    </source>
</evidence>
<name>A0A7J4XN84_9BACE</name>
<evidence type="ECO:0008006" key="4">
    <source>
        <dbReference type="Google" id="ProtNLM"/>
    </source>
</evidence>
<feature type="signal peptide" evidence="1">
    <location>
        <begin position="1"/>
        <end position="19"/>
    </location>
</feature>
<evidence type="ECO:0000313" key="2">
    <source>
        <dbReference type="EMBL" id="KAA3769455.1"/>
    </source>
</evidence>
<accession>A0A7J4XN84</accession>
<evidence type="ECO:0000313" key="3">
    <source>
        <dbReference type="Proteomes" id="UP000422221"/>
    </source>
</evidence>
<reference evidence="2 3" key="1">
    <citation type="journal article" date="2019" name="Nat. Med.">
        <title>A library of human gut bacterial isolates paired with longitudinal multiomics data enables mechanistic microbiome research.</title>
        <authorList>
            <person name="Poyet M."/>
            <person name="Groussin M."/>
            <person name="Gibbons S.M."/>
            <person name="Avila-Pacheco J."/>
            <person name="Jiang X."/>
            <person name="Kearney S.M."/>
            <person name="Perrotta A.R."/>
            <person name="Berdy B."/>
            <person name="Zhao S."/>
            <person name="Lieberman T.D."/>
            <person name="Swanson P.K."/>
            <person name="Smith M."/>
            <person name="Roesemann S."/>
            <person name="Alexander J.E."/>
            <person name="Rich S.A."/>
            <person name="Livny J."/>
            <person name="Vlamakis H."/>
            <person name="Clish C."/>
            <person name="Bullock K."/>
            <person name="Deik A."/>
            <person name="Scott J."/>
            <person name="Pierce K.A."/>
            <person name="Xavier R.J."/>
            <person name="Alm E.J."/>
        </authorList>
    </citation>
    <scope>NUCLEOTIDE SEQUENCE [LARGE SCALE GENOMIC DNA]</scope>
    <source>
        <strain evidence="2 3">BIOML-A10</strain>
    </source>
</reference>
<proteinExistence type="predicted"/>
<sequence length="173" mass="19561">MKRFILFLAILSICGSAYSQKITKNEKDAFTGSHVIETSYVTLSDGLTCSIRSVNGIHILLVSFNGGDEIYTMEKNAQFMFLLQNDSIVTLANLEDAVGEYRSLNVGSTYISHFLLKTKYDLSEEQIHELQTHKISNVRFYTTDGYIERKVSEKNAKKLLKLFNLINVSSVES</sequence>
<dbReference type="RefSeq" id="WP_130058641.1">
    <property type="nucleotide sequence ID" value="NZ_JADNPJ010000002.1"/>
</dbReference>
<keyword evidence="1" id="KW-0732">Signal</keyword>
<comment type="caution">
    <text evidence="2">The sequence shown here is derived from an EMBL/GenBank/DDBJ whole genome shotgun (WGS) entry which is preliminary data.</text>
</comment>
<dbReference type="EMBL" id="VWMK01000002">
    <property type="protein sequence ID" value="KAA3769455.1"/>
    <property type="molecule type" value="Genomic_DNA"/>
</dbReference>
<protein>
    <recommendedName>
        <fullName evidence="4">DUF4369 domain-containing protein</fullName>
    </recommendedName>
</protein>
<dbReference type="Proteomes" id="UP000422221">
    <property type="component" value="Unassembled WGS sequence"/>
</dbReference>
<feature type="chain" id="PRO_5029471394" description="DUF4369 domain-containing protein" evidence="1">
    <location>
        <begin position="20"/>
        <end position="173"/>
    </location>
</feature>
<organism evidence="2 3">
    <name type="scientific">Bacteroides salyersiae</name>
    <dbReference type="NCBI Taxonomy" id="291644"/>
    <lineage>
        <taxon>Bacteria</taxon>
        <taxon>Pseudomonadati</taxon>
        <taxon>Bacteroidota</taxon>
        <taxon>Bacteroidia</taxon>
        <taxon>Bacteroidales</taxon>
        <taxon>Bacteroidaceae</taxon>
        <taxon>Bacteroides</taxon>
    </lineage>
</organism>
<gene>
    <name evidence="2" type="ORF">F3F73_03265</name>
</gene>
<dbReference type="AlphaFoldDB" id="A0A7J4XN84"/>